<reference evidence="4" key="1">
    <citation type="submission" date="2020-05" db="EMBL/GenBank/DDBJ databases">
        <authorList>
            <person name="Chiriac C."/>
            <person name="Salcher M."/>
            <person name="Ghai R."/>
            <person name="Kavagutti S V."/>
        </authorList>
    </citation>
    <scope>NUCLEOTIDE SEQUENCE</scope>
</reference>
<dbReference type="EMBL" id="CAEZZA010000102">
    <property type="protein sequence ID" value="CAB4749794.1"/>
    <property type="molecule type" value="Genomic_DNA"/>
</dbReference>
<organism evidence="4">
    <name type="scientific">freshwater metagenome</name>
    <dbReference type="NCBI Taxonomy" id="449393"/>
    <lineage>
        <taxon>unclassified sequences</taxon>
        <taxon>metagenomes</taxon>
        <taxon>ecological metagenomes</taxon>
    </lineage>
</organism>
<keyword evidence="1" id="KW-0472">Membrane</keyword>
<accession>A0A6J7QAG6</accession>
<proteinExistence type="predicted"/>
<dbReference type="AlphaFoldDB" id="A0A6J7QAG6"/>
<keyword evidence="1" id="KW-1133">Transmembrane helix</keyword>
<evidence type="ECO:0000256" key="1">
    <source>
        <dbReference type="SAM" id="Phobius"/>
    </source>
</evidence>
<dbReference type="EMBL" id="CAFBPA010000205">
    <property type="protein sequence ID" value="CAB5014568.1"/>
    <property type="molecule type" value="Genomic_DNA"/>
</dbReference>
<evidence type="ECO:0000313" key="4">
    <source>
        <dbReference type="EMBL" id="CAB5014568.1"/>
    </source>
</evidence>
<dbReference type="EMBL" id="CAEZWW010000014">
    <property type="protein sequence ID" value="CAB4663763.1"/>
    <property type="molecule type" value="Genomic_DNA"/>
</dbReference>
<keyword evidence="1" id="KW-0812">Transmembrane</keyword>
<protein>
    <submittedName>
        <fullName evidence="4">Unannotated protein</fullName>
    </submittedName>
</protein>
<gene>
    <name evidence="2" type="ORF">UFOPK2310_00231</name>
    <name evidence="3" type="ORF">UFOPK2809_00838</name>
    <name evidence="4" type="ORF">UFOPK4043_01237</name>
</gene>
<evidence type="ECO:0000313" key="3">
    <source>
        <dbReference type="EMBL" id="CAB4749794.1"/>
    </source>
</evidence>
<evidence type="ECO:0000313" key="2">
    <source>
        <dbReference type="EMBL" id="CAB4663763.1"/>
    </source>
</evidence>
<sequence>MSVPQTPIPVAPSANKHAWLPYVIGAATFVLVLASVGLVAGDWFLRNAEMRGLVVAIENSESTMSETQDSVSAVFDTYGGLDNPVPADRQKLVTELADIAGYAQLSIAGAGEQVAAVPVMPWHTSILTAQDAYVTHNQAWQRYMEAAAKDPIEFTSPQADVNDTFKAVEPALTEAIPQPALFDLVNRVAQIFVDGYPDPEATTNGPTQDASFHSGDFASLLGHQIFLPMS</sequence>
<name>A0A6J7QAG6_9ZZZZ</name>
<feature type="transmembrane region" description="Helical" evidence="1">
    <location>
        <begin position="20"/>
        <end position="45"/>
    </location>
</feature>